<keyword evidence="2" id="KW-1185">Reference proteome</keyword>
<evidence type="ECO:0000313" key="1">
    <source>
        <dbReference type="EMBL" id="MBM7642766.1"/>
    </source>
</evidence>
<evidence type="ECO:0000313" key="2">
    <source>
        <dbReference type="Proteomes" id="UP000697472"/>
    </source>
</evidence>
<dbReference type="RefSeq" id="WP_205009607.1">
    <property type="nucleotide sequence ID" value="NZ_JAFBEH010000019.1"/>
</dbReference>
<dbReference type="EMBL" id="JAFBEH010000019">
    <property type="protein sequence ID" value="MBM7642766.1"/>
    <property type="molecule type" value="Genomic_DNA"/>
</dbReference>
<organism evidence="1 2">
    <name type="scientific">Streptococcus loxodontisalivarius</name>
    <dbReference type="NCBI Taxonomy" id="1349415"/>
    <lineage>
        <taxon>Bacteria</taxon>
        <taxon>Bacillati</taxon>
        <taxon>Bacillota</taxon>
        <taxon>Bacilli</taxon>
        <taxon>Lactobacillales</taxon>
        <taxon>Streptococcaceae</taxon>
        <taxon>Streptococcus</taxon>
    </lineage>
</organism>
<evidence type="ECO:0008006" key="3">
    <source>
        <dbReference type="Google" id="ProtNLM"/>
    </source>
</evidence>
<sequence>MKAINVEFHNLACAETRIDTKEFFKTLLSIERQVFEDGLYKNGPTVIETNLSTFGQQGTYDYKFYVPVNAQVDANEDFTYVKHLVLNNIYANRVPFDENFRDSLNHLSEALEEDGLKQKGDKIYLVMFPVYKDYFVDIMLPFEGE</sequence>
<proteinExistence type="predicted"/>
<comment type="caution">
    <text evidence="1">The sequence shown here is derived from an EMBL/GenBank/DDBJ whole genome shotgun (WGS) entry which is preliminary data.</text>
</comment>
<protein>
    <recommendedName>
        <fullName evidence="3">DUF5085 family protein</fullName>
    </recommendedName>
</protein>
<gene>
    <name evidence="1" type="ORF">JOC28_001064</name>
</gene>
<name>A0ABS2PRV4_9STRE</name>
<accession>A0ABS2PRV4</accession>
<dbReference type="Proteomes" id="UP000697472">
    <property type="component" value="Unassembled WGS sequence"/>
</dbReference>
<reference evidence="1 2" key="1">
    <citation type="submission" date="2021-01" db="EMBL/GenBank/DDBJ databases">
        <title>Genomic Encyclopedia of Type Strains, Phase IV (KMG-IV): sequencing the most valuable type-strain genomes for metagenomic binning, comparative biology and taxonomic classification.</title>
        <authorList>
            <person name="Goeker M."/>
        </authorList>
    </citation>
    <scope>NUCLEOTIDE SEQUENCE [LARGE SCALE GENOMIC DNA]</scope>
    <source>
        <strain evidence="1 2">DSM 27382</strain>
    </source>
</reference>